<dbReference type="InterPro" id="IPR046867">
    <property type="entry name" value="AldOxase/xan_DH_MoCoBD2"/>
</dbReference>
<sequence length="711" mass="79021">MDISKKIIRVDAEDKLLGKSKYIGDIEFENMLFAKTVRSDRVRAKIKSIKYPKLPKGYFIVDKNDVPGLNKVKAIENDQPFFADGVVNYIGEPIALVIGESKYKILDLISQIEIEYEDLEAIYTIEDGLKTSNPIFGVDNCFADYHYSKNSLEEVKSKAKYVISGEYKTGYQEQMYLEPQGVVGIYKNGKVEVHGSMQCPYYIKGAVEQCMGFDPENVRIVQTTTGGAFGGKEDYPSLIAGHVAVAAYKAKQPVQLIFSREEDVEVTPKRHPSIIHLTSYIDQNHKIMGMEADIKLEGGAYLTLSAIVLQRSMFAAIGVYNVENVFVRGQAIATNTVPSGAFRGFGAPQSIFALETHMEKCAKEMGVDALDFKLKNLMKQNDRSSTNGIMRDPIILPEMVERTDELSKFRKKKAEFSKYNKTNPEKLKGIGMSIFFHGGGFTGSGEQDHIKAKIKLHKSSEGKINLLLANVEMGQGVHTTMKKIAAKTLDLPIESIAYNNPDTDYTMDSGPTAASRTIMVVGKLVQEACEELKANWIDDKEQTIITNYRQPKGFNWDDKNFIGDVYNSYSWGVNVVEVSVDPITFQVDVDHIWAIYDIGKAIDEMVVRGQIEGGIIQGLGYGGLEVMEVKKGKIQQKSITDYIISTSKDVPKITSELMNVPYIHGPYGAKGLGELTLIGTAPAYSLAVSNALDMEINKIPIKPEELIKLVK</sequence>
<dbReference type="Gene3D" id="3.30.365.10">
    <property type="entry name" value="Aldehyde oxidase/xanthine dehydrogenase, molybdopterin binding domain"/>
    <property type="match status" value="4"/>
</dbReference>
<dbReference type="SUPFAM" id="SSF54665">
    <property type="entry name" value="CO dehydrogenase molybdoprotein N-domain-like"/>
    <property type="match status" value="1"/>
</dbReference>
<gene>
    <name evidence="4" type="ordered locus">Ilyop_0133</name>
</gene>
<dbReference type="SMART" id="SM01008">
    <property type="entry name" value="Ald_Xan_dh_C"/>
    <property type="match status" value="1"/>
</dbReference>
<dbReference type="OrthoDB" id="9759099at2"/>
<dbReference type="Pfam" id="PF20256">
    <property type="entry name" value="MoCoBD_2"/>
    <property type="match status" value="2"/>
</dbReference>
<protein>
    <submittedName>
        <fullName evidence="4">Aldehyde oxidase and xanthine dehydrogenase molybdopterin binding protein</fullName>
    </submittedName>
</protein>
<dbReference type="AlphaFoldDB" id="E3H726"/>
<dbReference type="InterPro" id="IPR037165">
    <property type="entry name" value="AldOxase/xan_DH_Mopterin-bd_sf"/>
</dbReference>
<dbReference type="InterPro" id="IPR000674">
    <property type="entry name" value="Ald_Oxase/Xan_DH_a/b"/>
</dbReference>
<dbReference type="PANTHER" id="PTHR11908:SF132">
    <property type="entry name" value="ALDEHYDE OXIDASE 1-RELATED"/>
    <property type="match status" value="1"/>
</dbReference>
<dbReference type="Pfam" id="PF01315">
    <property type="entry name" value="Ald_Xan_dh_C"/>
    <property type="match status" value="1"/>
</dbReference>
<dbReference type="PANTHER" id="PTHR11908">
    <property type="entry name" value="XANTHINE DEHYDROGENASE"/>
    <property type="match status" value="1"/>
</dbReference>
<evidence type="ECO:0000259" key="3">
    <source>
        <dbReference type="SMART" id="SM01008"/>
    </source>
</evidence>
<keyword evidence="2" id="KW-0560">Oxidoreductase</keyword>
<dbReference type="EMBL" id="CP002281">
    <property type="protein sequence ID" value="ADO81922.1"/>
    <property type="molecule type" value="Genomic_DNA"/>
</dbReference>
<keyword evidence="1" id="KW-0500">Molybdenum</keyword>
<dbReference type="InterPro" id="IPR036856">
    <property type="entry name" value="Ald_Oxase/Xan_DH_a/b_sf"/>
</dbReference>
<dbReference type="InterPro" id="IPR008274">
    <property type="entry name" value="AldOxase/xan_DH_MoCoBD1"/>
</dbReference>
<keyword evidence="5" id="KW-1185">Reference proteome</keyword>
<evidence type="ECO:0000313" key="5">
    <source>
        <dbReference type="Proteomes" id="UP000006875"/>
    </source>
</evidence>
<proteinExistence type="predicted"/>
<evidence type="ECO:0000313" key="4">
    <source>
        <dbReference type="EMBL" id="ADO81922.1"/>
    </source>
</evidence>
<dbReference type="eggNOG" id="COG1529">
    <property type="taxonomic scope" value="Bacteria"/>
</dbReference>
<dbReference type="InterPro" id="IPR016208">
    <property type="entry name" value="Ald_Oxase/xanthine_DH-like"/>
</dbReference>
<evidence type="ECO:0000256" key="1">
    <source>
        <dbReference type="ARBA" id="ARBA00022505"/>
    </source>
</evidence>
<name>E3H726_ILYPC</name>
<organism evidence="4 5">
    <name type="scientific">Ilyobacter polytropus (strain ATCC 51220 / DSM 2926 / LMG 16218 / CuHBu1)</name>
    <dbReference type="NCBI Taxonomy" id="572544"/>
    <lineage>
        <taxon>Bacteria</taxon>
        <taxon>Fusobacteriati</taxon>
        <taxon>Fusobacteriota</taxon>
        <taxon>Fusobacteriia</taxon>
        <taxon>Fusobacteriales</taxon>
        <taxon>Fusobacteriaceae</taxon>
        <taxon>Ilyobacter</taxon>
    </lineage>
</organism>
<feature type="domain" description="Aldehyde oxidase/xanthine dehydrogenase a/b hammerhead" evidence="3">
    <location>
        <begin position="17"/>
        <end position="120"/>
    </location>
</feature>
<accession>E3H726</accession>
<dbReference type="Proteomes" id="UP000006875">
    <property type="component" value="Chromosome"/>
</dbReference>
<dbReference type="RefSeq" id="WP_013386593.1">
    <property type="nucleotide sequence ID" value="NC_014632.1"/>
</dbReference>
<dbReference type="KEGG" id="ipo:Ilyop_0133"/>
<dbReference type="GO" id="GO:0005506">
    <property type="term" value="F:iron ion binding"/>
    <property type="evidence" value="ECO:0007669"/>
    <property type="project" value="InterPro"/>
</dbReference>
<dbReference type="STRING" id="572544.Ilyop_0133"/>
<dbReference type="SUPFAM" id="SSF56003">
    <property type="entry name" value="Molybdenum cofactor-binding domain"/>
    <property type="match status" value="1"/>
</dbReference>
<dbReference type="Pfam" id="PF02738">
    <property type="entry name" value="MoCoBD_1"/>
    <property type="match status" value="1"/>
</dbReference>
<reference evidence="4 5" key="1">
    <citation type="journal article" date="2010" name="Stand. Genomic Sci.">
        <title>Complete genome sequence of Ilyobacter polytropus type strain (CuHbu1).</title>
        <authorList>
            <person name="Sikorski J."/>
            <person name="Chertkov O."/>
            <person name="Lapidus A."/>
            <person name="Nolan M."/>
            <person name="Lucas S."/>
            <person name="Del Rio T.G."/>
            <person name="Tice H."/>
            <person name="Cheng J.F."/>
            <person name="Tapia R."/>
            <person name="Han C."/>
            <person name="Goodwin L."/>
            <person name="Pitluck S."/>
            <person name="Liolios K."/>
            <person name="Ivanova N."/>
            <person name="Mavromatis K."/>
            <person name="Mikhailova N."/>
            <person name="Pati A."/>
            <person name="Chen A."/>
            <person name="Palaniappan K."/>
            <person name="Land M."/>
            <person name="Hauser L."/>
            <person name="Chang Y.J."/>
            <person name="Jeffries C.D."/>
            <person name="Brambilla E."/>
            <person name="Yasawong M."/>
            <person name="Rohde M."/>
            <person name="Pukall R."/>
            <person name="Spring S."/>
            <person name="Goker M."/>
            <person name="Woyke T."/>
            <person name="Bristow J."/>
            <person name="Eisen J.A."/>
            <person name="Markowitz V."/>
            <person name="Hugenholtz P."/>
            <person name="Kyrpides N.C."/>
            <person name="Klenk H.P."/>
        </authorList>
    </citation>
    <scope>NUCLEOTIDE SEQUENCE [LARGE SCALE GENOMIC DNA]</scope>
    <source>
        <strain evidence="5">ATCC 51220 / DSM 2926 / LMG 16218 / CuHBu1</strain>
    </source>
</reference>
<dbReference type="HOGENOM" id="CLU_001681_2_3_0"/>
<dbReference type="Gene3D" id="3.90.1170.50">
    <property type="entry name" value="Aldehyde oxidase/xanthine dehydrogenase, a/b hammerhead"/>
    <property type="match status" value="1"/>
</dbReference>
<evidence type="ECO:0000256" key="2">
    <source>
        <dbReference type="ARBA" id="ARBA00023002"/>
    </source>
</evidence>
<dbReference type="GO" id="GO:0016491">
    <property type="term" value="F:oxidoreductase activity"/>
    <property type="evidence" value="ECO:0007669"/>
    <property type="project" value="UniProtKB-KW"/>
</dbReference>